<keyword evidence="3" id="KW-1185">Reference proteome</keyword>
<protein>
    <submittedName>
        <fullName evidence="2">Uncharacterized protein</fullName>
    </submittedName>
</protein>
<feature type="non-terminal residue" evidence="2">
    <location>
        <position position="1"/>
    </location>
</feature>
<reference evidence="2 3" key="1">
    <citation type="submission" date="2018-03" db="EMBL/GenBank/DDBJ databases">
        <title>Genomes of Pezizomycetes fungi and the evolution of truffles.</title>
        <authorList>
            <person name="Murat C."/>
            <person name="Payen T."/>
            <person name="Noel B."/>
            <person name="Kuo A."/>
            <person name="Martin F.M."/>
        </authorList>
    </citation>
    <scope>NUCLEOTIDE SEQUENCE [LARGE SCALE GENOMIC DNA]</scope>
    <source>
        <strain evidence="2">091103-1</strain>
    </source>
</reference>
<dbReference type="Proteomes" id="UP000246991">
    <property type="component" value="Unassembled WGS sequence"/>
</dbReference>
<feature type="region of interest" description="Disordered" evidence="1">
    <location>
        <begin position="8"/>
        <end position="60"/>
    </location>
</feature>
<gene>
    <name evidence="2" type="ORF">C7212DRAFT_313188</name>
</gene>
<dbReference type="EMBL" id="PYWC01000019">
    <property type="protein sequence ID" value="PWW77834.1"/>
    <property type="molecule type" value="Genomic_DNA"/>
</dbReference>
<evidence type="ECO:0000313" key="3">
    <source>
        <dbReference type="Proteomes" id="UP000246991"/>
    </source>
</evidence>
<organism evidence="2 3">
    <name type="scientific">Tuber magnatum</name>
    <name type="common">white Piedmont truffle</name>
    <dbReference type="NCBI Taxonomy" id="42249"/>
    <lineage>
        <taxon>Eukaryota</taxon>
        <taxon>Fungi</taxon>
        <taxon>Dikarya</taxon>
        <taxon>Ascomycota</taxon>
        <taxon>Pezizomycotina</taxon>
        <taxon>Pezizomycetes</taxon>
        <taxon>Pezizales</taxon>
        <taxon>Tuberaceae</taxon>
        <taxon>Tuber</taxon>
    </lineage>
</organism>
<sequence length="60" mass="6453">QLCVLPLHSNTGCYDTHPRPRNSAIPVSGTSSPEVSPLKLLAPNSRYPEPVSLPATSSRR</sequence>
<comment type="caution">
    <text evidence="2">The sequence shown here is derived from an EMBL/GenBank/DDBJ whole genome shotgun (WGS) entry which is preliminary data.</text>
</comment>
<name>A0A317SU14_9PEZI</name>
<evidence type="ECO:0000313" key="2">
    <source>
        <dbReference type="EMBL" id="PWW77834.1"/>
    </source>
</evidence>
<dbReference type="AlphaFoldDB" id="A0A317SU14"/>
<evidence type="ECO:0000256" key="1">
    <source>
        <dbReference type="SAM" id="MobiDB-lite"/>
    </source>
</evidence>
<accession>A0A317SU14</accession>
<proteinExistence type="predicted"/>